<name>A0A9D1F3E0_9FIRM</name>
<dbReference type="EMBL" id="DVIT01000019">
    <property type="protein sequence ID" value="HIS46880.1"/>
    <property type="molecule type" value="Genomic_DNA"/>
</dbReference>
<reference evidence="1" key="2">
    <citation type="journal article" date="2021" name="PeerJ">
        <title>Extensive microbial diversity within the chicken gut microbiome revealed by metagenomics and culture.</title>
        <authorList>
            <person name="Gilroy R."/>
            <person name="Ravi A."/>
            <person name="Getino M."/>
            <person name="Pursley I."/>
            <person name="Horton D.L."/>
            <person name="Alikhan N.F."/>
            <person name="Baker D."/>
            <person name="Gharbi K."/>
            <person name="Hall N."/>
            <person name="Watson M."/>
            <person name="Adriaenssens E.M."/>
            <person name="Foster-Nyarko E."/>
            <person name="Jarju S."/>
            <person name="Secka A."/>
            <person name="Antonio M."/>
            <person name="Oren A."/>
            <person name="Chaudhuri R.R."/>
            <person name="La Ragione R."/>
            <person name="Hildebrand F."/>
            <person name="Pallen M.J."/>
        </authorList>
    </citation>
    <scope>NUCLEOTIDE SEQUENCE</scope>
    <source>
        <strain evidence="1">CHK178-757</strain>
    </source>
</reference>
<proteinExistence type="predicted"/>
<gene>
    <name evidence="1" type="ORF">IAB46_04810</name>
</gene>
<protein>
    <recommendedName>
        <fullName evidence="3">4-hydroxythreonine-4-phosphate dehydrogenase</fullName>
    </recommendedName>
</protein>
<evidence type="ECO:0000313" key="1">
    <source>
        <dbReference type="EMBL" id="HIS46880.1"/>
    </source>
</evidence>
<dbReference type="SUPFAM" id="SSF51391">
    <property type="entry name" value="Thiamin phosphate synthase"/>
    <property type="match status" value="1"/>
</dbReference>
<dbReference type="Proteomes" id="UP000823927">
    <property type="component" value="Unassembled WGS sequence"/>
</dbReference>
<evidence type="ECO:0000313" key="2">
    <source>
        <dbReference type="Proteomes" id="UP000823927"/>
    </source>
</evidence>
<dbReference type="AlphaFoldDB" id="A0A9D1F3E0"/>
<accession>A0A9D1F3E0</accession>
<dbReference type="InterPro" id="IPR036206">
    <property type="entry name" value="ThiamineP_synth_sf"/>
</dbReference>
<reference evidence="1" key="1">
    <citation type="submission" date="2020-10" db="EMBL/GenBank/DDBJ databases">
        <authorList>
            <person name="Gilroy R."/>
        </authorList>
    </citation>
    <scope>NUCLEOTIDE SEQUENCE</scope>
    <source>
        <strain evidence="1">CHK178-757</strain>
    </source>
</reference>
<evidence type="ECO:0008006" key="3">
    <source>
        <dbReference type="Google" id="ProtNLM"/>
    </source>
</evidence>
<organism evidence="1 2">
    <name type="scientific">Candidatus Scybalocola faecigallinarum</name>
    <dbReference type="NCBI Taxonomy" id="2840941"/>
    <lineage>
        <taxon>Bacteria</taxon>
        <taxon>Bacillati</taxon>
        <taxon>Bacillota</taxon>
        <taxon>Clostridia</taxon>
        <taxon>Lachnospirales</taxon>
        <taxon>Lachnospiraceae</taxon>
        <taxon>Lachnospiraceae incertae sedis</taxon>
        <taxon>Candidatus Scybalocola (ex Gilroy et al. 2021)</taxon>
    </lineage>
</organism>
<sequence length="229" mass="25437">MKKNTPILIVMLTFNDKTVANASEIFEQCKNSRAEYWGFKEAPLPLEEMKALYGRMKALGKKTVLEVVAYTEHECMAGAKMAAQCGCDILMGTVFSDSVNDFCKAHGLKYMPFVGQITGRPSVLEGSVEDMIREARVYLEKGACGIDLLGYRYTGDAAKLIQTFVASIQAPVCIAGSINSYERLDEVKNTAPWAFTIGSAFFENRFGGSFDEQIDKVYQYMETSGQKEE</sequence>
<comment type="caution">
    <text evidence="1">The sequence shown here is derived from an EMBL/GenBank/DDBJ whole genome shotgun (WGS) entry which is preliminary data.</text>
</comment>